<organism evidence="9 10">
    <name type="scientific">Algisphaera agarilytica</name>
    <dbReference type="NCBI Taxonomy" id="1385975"/>
    <lineage>
        <taxon>Bacteria</taxon>
        <taxon>Pseudomonadati</taxon>
        <taxon>Planctomycetota</taxon>
        <taxon>Phycisphaerae</taxon>
        <taxon>Phycisphaerales</taxon>
        <taxon>Phycisphaeraceae</taxon>
        <taxon>Algisphaera</taxon>
    </lineage>
</organism>
<dbReference type="PROSITE" id="PS50173">
    <property type="entry name" value="UMUC"/>
    <property type="match status" value="1"/>
</dbReference>
<accession>A0A7X0H8Z8</accession>
<dbReference type="EC" id="2.7.7.7" evidence="9"/>
<dbReference type="InterPro" id="IPR050116">
    <property type="entry name" value="DNA_polymerase-Y"/>
</dbReference>
<dbReference type="Pfam" id="PF11799">
    <property type="entry name" value="IMS_C"/>
    <property type="match status" value="1"/>
</dbReference>
<reference evidence="9 10" key="1">
    <citation type="submission" date="2020-08" db="EMBL/GenBank/DDBJ databases">
        <title>Genomic Encyclopedia of Type Strains, Phase IV (KMG-IV): sequencing the most valuable type-strain genomes for metagenomic binning, comparative biology and taxonomic classification.</title>
        <authorList>
            <person name="Goeker M."/>
        </authorList>
    </citation>
    <scope>NUCLEOTIDE SEQUENCE [LARGE SCALE GENOMIC DNA]</scope>
    <source>
        <strain evidence="9 10">DSM 103725</strain>
    </source>
</reference>
<keyword evidence="4" id="KW-0479">Metal-binding</keyword>
<dbReference type="GO" id="GO:0042276">
    <property type="term" value="P:error-prone translesion synthesis"/>
    <property type="evidence" value="ECO:0007669"/>
    <property type="project" value="TreeGrafter"/>
</dbReference>
<evidence type="ECO:0000256" key="6">
    <source>
        <dbReference type="ARBA" id="ARBA00022842"/>
    </source>
</evidence>
<dbReference type="Proteomes" id="UP000541810">
    <property type="component" value="Unassembled WGS sequence"/>
</dbReference>
<evidence type="ECO:0000259" key="8">
    <source>
        <dbReference type="PROSITE" id="PS50173"/>
    </source>
</evidence>
<dbReference type="RefSeq" id="WP_184678892.1">
    <property type="nucleotide sequence ID" value="NZ_JACHGY010000001.1"/>
</dbReference>
<dbReference type="InterPro" id="IPR017961">
    <property type="entry name" value="DNA_pol_Y-fam_little_finger"/>
</dbReference>
<keyword evidence="3 9" id="KW-0548">Nucleotidyltransferase</keyword>
<keyword evidence="2 9" id="KW-0808">Transferase</keyword>
<gene>
    <name evidence="9" type="ORF">HNQ40_003232</name>
</gene>
<evidence type="ECO:0000256" key="5">
    <source>
        <dbReference type="ARBA" id="ARBA00022763"/>
    </source>
</evidence>
<dbReference type="PANTHER" id="PTHR11076">
    <property type="entry name" value="DNA REPAIR POLYMERASE UMUC / TRANSFERASE FAMILY MEMBER"/>
    <property type="match status" value="1"/>
</dbReference>
<evidence type="ECO:0000256" key="1">
    <source>
        <dbReference type="ARBA" id="ARBA00010945"/>
    </source>
</evidence>
<comment type="caution">
    <text evidence="9">The sequence shown here is derived from an EMBL/GenBank/DDBJ whole genome shotgun (WGS) entry which is preliminary data.</text>
</comment>
<keyword evidence="7" id="KW-0234">DNA repair</keyword>
<dbReference type="Gene3D" id="3.30.70.270">
    <property type="match status" value="1"/>
</dbReference>
<evidence type="ECO:0000313" key="10">
    <source>
        <dbReference type="Proteomes" id="UP000541810"/>
    </source>
</evidence>
<dbReference type="EMBL" id="JACHGY010000001">
    <property type="protein sequence ID" value="MBB6431426.1"/>
    <property type="molecule type" value="Genomic_DNA"/>
</dbReference>
<dbReference type="GO" id="GO:0006281">
    <property type="term" value="P:DNA repair"/>
    <property type="evidence" value="ECO:0007669"/>
    <property type="project" value="UniProtKB-KW"/>
</dbReference>
<evidence type="ECO:0000313" key="9">
    <source>
        <dbReference type="EMBL" id="MBB6431426.1"/>
    </source>
</evidence>
<dbReference type="Pfam" id="PF00817">
    <property type="entry name" value="IMS"/>
    <property type="match status" value="1"/>
</dbReference>
<dbReference type="PANTHER" id="PTHR11076:SF34">
    <property type="entry name" value="PROTEIN UMUC"/>
    <property type="match status" value="1"/>
</dbReference>
<dbReference type="CDD" id="cd00424">
    <property type="entry name" value="PolY"/>
    <property type="match status" value="1"/>
</dbReference>
<proteinExistence type="inferred from homology"/>
<evidence type="ECO:0000256" key="2">
    <source>
        <dbReference type="ARBA" id="ARBA00022679"/>
    </source>
</evidence>
<dbReference type="GO" id="GO:0005829">
    <property type="term" value="C:cytosol"/>
    <property type="evidence" value="ECO:0007669"/>
    <property type="project" value="TreeGrafter"/>
</dbReference>
<dbReference type="InterPro" id="IPR043502">
    <property type="entry name" value="DNA/RNA_pol_sf"/>
</dbReference>
<evidence type="ECO:0000256" key="7">
    <source>
        <dbReference type="ARBA" id="ARBA00023204"/>
    </source>
</evidence>
<evidence type="ECO:0000256" key="4">
    <source>
        <dbReference type="ARBA" id="ARBA00022723"/>
    </source>
</evidence>
<dbReference type="InterPro" id="IPR043128">
    <property type="entry name" value="Rev_trsase/Diguanyl_cyclase"/>
</dbReference>
<protein>
    <submittedName>
        <fullName evidence="9">DNA polymerase-4</fullName>
        <ecNumber evidence="9">2.7.7.7</ecNumber>
    </submittedName>
</protein>
<dbReference type="InterPro" id="IPR001126">
    <property type="entry name" value="UmuC"/>
</dbReference>
<evidence type="ECO:0000256" key="3">
    <source>
        <dbReference type="ARBA" id="ARBA00022695"/>
    </source>
</evidence>
<feature type="domain" description="UmuC" evidence="8">
    <location>
        <begin position="30"/>
        <end position="213"/>
    </location>
</feature>
<dbReference type="SUPFAM" id="SSF56672">
    <property type="entry name" value="DNA/RNA polymerases"/>
    <property type="match status" value="1"/>
</dbReference>
<dbReference type="Gene3D" id="1.10.150.20">
    <property type="entry name" value="5' to 3' exonuclease, C-terminal subdomain"/>
    <property type="match status" value="1"/>
</dbReference>
<sequence length="443" mass="49521">MWQKPSPSVPAREPAHHASSQALSEARVSWFFLDLNSFFASCEQYDRPELRGKPVGVCPVLASGGAVIAASYEAKARGVGMGVRGAEARKLCPDITLLQARPARYVELHHSIHASIEKHLPTTKTYSIDEWAIRLMGEERRPERAVELAKRIKQQIAEDHNHALPCSVGIAPSRLLAKTACELQKPDGLTVLTMDRMPGILSPMKLRDIPGIGSGMDTRLRQHDITTPEALWELTKADCRRIWGSVQGEYFWMGYHGHEAEEPKTRRSSMGHAHILPPQYRNDEGAHGIMTRLLCKAVMRCRRDGYFAHRLRVHVSLVGGGAWAEEIALPSVHDTPTVLEHYERLWRRRPWRGGMDALPGSTEPMPVPLKVSVDLSGLTPEGSTPGHLFAQTQKQDKLSEVIDRVNRRFKAHALHPGSMTHVVDYAMDDKIAFGRIPEKDIAM</sequence>
<dbReference type="GO" id="GO:0046872">
    <property type="term" value="F:metal ion binding"/>
    <property type="evidence" value="ECO:0007669"/>
    <property type="project" value="UniProtKB-KW"/>
</dbReference>
<dbReference type="FunFam" id="3.40.1170.60:FF:000003">
    <property type="entry name" value="DNA polymerase eta"/>
    <property type="match status" value="1"/>
</dbReference>
<dbReference type="Gene3D" id="3.40.1170.60">
    <property type="match status" value="1"/>
</dbReference>
<dbReference type="GO" id="GO:0003684">
    <property type="term" value="F:damaged DNA binding"/>
    <property type="evidence" value="ECO:0007669"/>
    <property type="project" value="InterPro"/>
</dbReference>
<comment type="similarity">
    <text evidence="1">Belongs to the DNA polymerase type-Y family.</text>
</comment>
<name>A0A7X0H8Z8_9BACT</name>
<keyword evidence="6" id="KW-0460">Magnesium</keyword>
<dbReference type="AlphaFoldDB" id="A0A7X0H8Z8"/>
<dbReference type="GO" id="GO:0003887">
    <property type="term" value="F:DNA-directed DNA polymerase activity"/>
    <property type="evidence" value="ECO:0007669"/>
    <property type="project" value="UniProtKB-EC"/>
</dbReference>
<keyword evidence="10" id="KW-1185">Reference proteome</keyword>
<keyword evidence="5" id="KW-0227">DNA damage</keyword>
<dbReference type="GO" id="GO:0009432">
    <property type="term" value="P:SOS response"/>
    <property type="evidence" value="ECO:0007669"/>
    <property type="project" value="TreeGrafter"/>
</dbReference>